<evidence type="ECO:0000313" key="2">
    <source>
        <dbReference type="EMBL" id="CAR24340.1"/>
    </source>
</evidence>
<dbReference type="EMBL" id="CU928170">
    <property type="protein sequence ID" value="CAR24340.1"/>
    <property type="molecule type" value="Genomic_DNA"/>
</dbReference>
<dbReference type="eggNOG" id="ENOG502S0J5">
    <property type="taxonomic scope" value="Eukaryota"/>
</dbReference>
<feature type="compositionally biased region" description="Polar residues" evidence="1">
    <location>
        <begin position="419"/>
        <end position="434"/>
    </location>
</feature>
<name>C5DJ51_LACTC</name>
<dbReference type="OrthoDB" id="4070760at2759"/>
<feature type="compositionally biased region" description="Basic and acidic residues" evidence="1">
    <location>
        <begin position="1"/>
        <end position="10"/>
    </location>
</feature>
<feature type="region of interest" description="Disordered" evidence="1">
    <location>
        <begin position="190"/>
        <end position="212"/>
    </location>
</feature>
<dbReference type="OMA" id="KWAERIS"/>
<feature type="region of interest" description="Disordered" evidence="1">
    <location>
        <begin position="384"/>
        <end position="405"/>
    </location>
</feature>
<feature type="compositionally biased region" description="Basic and acidic residues" evidence="1">
    <location>
        <begin position="18"/>
        <end position="36"/>
    </location>
</feature>
<dbReference type="AlphaFoldDB" id="C5DJ51"/>
<dbReference type="FunCoup" id="C5DJ51">
    <property type="interactions" value="61"/>
</dbReference>
<feature type="region of interest" description="Disordered" evidence="1">
    <location>
        <begin position="495"/>
        <end position="518"/>
    </location>
</feature>
<dbReference type="GeneID" id="8293002"/>
<evidence type="ECO:0000313" key="3">
    <source>
        <dbReference type="Proteomes" id="UP000002036"/>
    </source>
</evidence>
<feature type="compositionally biased region" description="Polar residues" evidence="1">
    <location>
        <begin position="66"/>
        <end position="78"/>
    </location>
</feature>
<dbReference type="InParanoid" id="C5DJ51"/>
<feature type="region of interest" description="Disordered" evidence="1">
    <location>
        <begin position="533"/>
        <end position="579"/>
    </location>
</feature>
<protein>
    <submittedName>
        <fullName evidence="2">KLTH0F13552p</fullName>
    </submittedName>
</protein>
<feature type="compositionally biased region" description="Polar residues" evidence="1">
    <location>
        <begin position="442"/>
        <end position="452"/>
    </location>
</feature>
<feature type="compositionally biased region" description="Low complexity" evidence="1">
    <location>
        <begin position="384"/>
        <end position="403"/>
    </location>
</feature>
<reference evidence="2 3" key="1">
    <citation type="journal article" date="2009" name="Genome Res.">
        <title>Comparative genomics of protoploid Saccharomycetaceae.</title>
        <authorList>
            <consortium name="The Genolevures Consortium"/>
            <person name="Souciet J.-L."/>
            <person name="Dujon B."/>
            <person name="Gaillardin C."/>
            <person name="Johnston M."/>
            <person name="Baret P.V."/>
            <person name="Cliften P."/>
            <person name="Sherman D.J."/>
            <person name="Weissenbach J."/>
            <person name="Westhof E."/>
            <person name="Wincker P."/>
            <person name="Jubin C."/>
            <person name="Poulain J."/>
            <person name="Barbe V."/>
            <person name="Segurens B."/>
            <person name="Artiguenave F."/>
            <person name="Anthouard V."/>
            <person name="Vacherie B."/>
            <person name="Val M.-E."/>
            <person name="Fulton R.S."/>
            <person name="Minx P."/>
            <person name="Wilson R."/>
            <person name="Durrens P."/>
            <person name="Jean G."/>
            <person name="Marck C."/>
            <person name="Martin T."/>
            <person name="Nikolski M."/>
            <person name="Rolland T."/>
            <person name="Seret M.-L."/>
            <person name="Casaregola S."/>
            <person name="Despons L."/>
            <person name="Fairhead C."/>
            <person name="Fischer G."/>
            <person name="Lafontaine I."/>
            <person name="Leh V."/>
            <person name="Lemaire M."/>
            <person name="de Montigny J."/>
            <person name="Neuveglise C."/>
            <person name="Thierry A."/>
            <person name="Blanc-Lenfle I."/>
            <person name="Bleykasten C."/>
            <person name="Diffels J."/>
            <person name="Fritsch E."/>
            <person name="Frangeul L."/>
            <person name="Goeffon A."/>
            <person name="Jauniaux N."/>
            <person name="Kachouri-Lafond R."/>
            <person name="Payen C."/>
            <person name="Potier S."/>
            <person name="Pribylova L."/>
            <person name="Ozanne C."/>
            <person name="Richard G.-F."/>
            <person name="Sacerdot C."/>
            <person name="Straub M.-L."/>
            <person name="Talla E."/>
        </authorList>
    </citation>
    <scope>NUCLEOTIDE SEQUENCE [LARGE SCALE GENOMIC DNA]</scope>
    <source>
        <strain evidence="3">ATCC 56472 / CBS 6340 / NRRL Y-8284</strain>
    </source>
</reference>
<feature type="region of interest" description="Disordered" evidence="1">
    <location>
        <begin position="263"/>
        <end position="298"/>
    </location>
</feature>
<proteinExistence type="predicted"/>
<dbReference type="HOGENOM" id="CLU_370478_0_0_1"/>
<dbReference type="KEGG" id="lth:KLTH0F13552g"/>
<sequence length="751" mass="79879">MALQDIKEEPEQTSAERQSVRDHSEMDDDSLREQLEAKQAVEPQPEAVLQPAVSGLGLSGEAVQAAFQTQHSPDSSSEALLPPLPDVYSVNASPTPPMSPGTPKSITDSPVVSVPRSGSDLNAHTQSSASPGSQIRRARAASLLDAAETAASGSLGSTGTADSVLSRTIDHESDINTSFDLSKALEIPQDSTVSGAGSNPNSNPISPTISSPKISFKKKFSSTLLPAATSGIAGSHTNGDTSANAAAVKAVVGSPEFSLHHLQRHGSVRSKGNTPELPRLSSSVEHHSGLGIKDGNLDNSEKRMLRGYSVDSSSSSSQSFYDNDDLAFRPPLSLLEADVGSLASLHDLKSPRSSLNYSEAADNANAKKIPLLKRASSAILRKTSLSNKNSSSQSPNLSSVSGLNPSNYHELRQTASFSTIPYDSPSSEMSALSSRNRKKLSLKTSASQNRCISNPEGLRNVASLPTPTAGTGVQTPVTNQSLGSKFRCGLTRIISGGGTERSRSNSGFNGSGAVHRSISGIERTPSSMLAESPLEESFGNPLGEGPFERLARGGQGGLKKSASFSHRSHISPSNNATVGSDLVAKKSQLSKKSTTHSAGSVTTVRNDSVFSGTSSDSSSNSSETDIITVDIDELTKALPVITVTEKFGARHVTPIQTQSNILLDRIYKDESDKALAGHAAEKPNRITLREYINVLMKQQQIEDERFAVLEKNFSNNGWCSQEDLNNIQQKRFIINKKWAERISYYQDRLEA</sequence>
<accession>C5DJ51</accession>
<feature type="compositionally biased region" description="Polar residues" evidence="1">
    <location>
        <begin position="562"/>
        <end position="578"/>
    </location>
</feature>
<dbReference type="RefSeq" id="XP_002554777.1">
    <property type="nucleotide sequence ID" value="XM_002554731.1"/>
</dbReference>
<feature type="region of interest" description="Disordered" evidence="1">
    <location>
        <begin position="419"/>
        <end position="481"/>
    </location>
</feature>
<keyword evidence="3" id="KW-1185">Reference proteome</keyword>
<organism evidence="2 3">
    <name type="scientific">Lachancea thermotolerans (strain ATCC 56472 / CBS 6340 / NRRL Y-8284)</name>
    <name type="common">Yeast</name>
    <name type="synonym">Kluyveromyces thermotolerans</name>
    <dbReference type="NCBI Taxonomy" id="559295"/>
    <lineage>
        <taxon>Eukaryota</taxon>
        <taxon>Fungi</taxon>
        <taxon>Dikarya</taxon>
        <taxon>Ascomycota</taxon>
        <taxon>Saccharomycotina</taxon>
        <taxon>Saccharomycetes</taxon>
        <taxon>Saccharomycetales</taxon>
        <taxon>Saccharomycetaceae</taxon>
        <taxon>Lachancea</taxon>
    </lineage>
</organism>
<feature type="compositionally biased region" description="Polar residues" evidence="1">
    <location>
        <begin position="463"/>
        <end position="481"/>
    </location>
</feature>
<gene>
    <name evidence="2" type="ordered locus">KLTH0F13552g</name>
</gene>
<feature type="region of interest" description="Disordered" evidence="1">
    <location>
        <begin position="1"/>
        <end position="136"/>
    </location>
</feature>
<evidence type="ECO:0000256" key="1">
    <source>
        <dbReference type="SAM" id="MobiDB-lite"/>
    </source>
</evidence>
<feature type="compositionally biased region" description="Polar residues" evidence="1">
    <location>
        <begin position="119"/>
        <end position="133"/>
    </location>
</feature>
<dbReference type="Proteomes" id="UP000002036">
    <property type="component" value="Chromosome F"/>
</dbReference>
<feature type="compositionally biased region" description="Low complexity" evidence="1">
    <location>
        <begin position="198"/>
        <end position="212"/>
    </location>
</feature>